<dbReference type="GO" id="GO:0005829">
    <property type="term" value="C:cytosol"/>
    <property type="evidence" value="ECO:0007669"/>
    <property type="project" value="TreeGrafter"/>
</dbReference>
<sequence length="96" mass="10498">MTLAAVFPGQGSQSVGMGHELLEQYSEVSIQLERADEICGYSLSALMKDGPRELLDKTVNAQPAIYLANHILWRLVRKTDIKPDFVAGHSLGELSA</sequence>
<accession>A0A0F9BV76</accession>
<dbReference type="GO" id="GO:0004314">
    <property type="term" value="F:[acyl-carrier-protein] S-malonyltransferase activity"/>
    <property type="evidence" value="ECO:0007669"/>
    <property type="project" value="UniProtKB-EC"/>
</dbReference>
<dbReference type="SUPFAM" id="SSF52151">
    <property type="entry name" value="FabD/lysophospholipase-like"/>
    <property type="match status" value="1"/>
</dbReference>
<proteinExistence type="predicted"/>
<evidence type="ECO:0000256" key="2">
    <source>
        <dbReference type="ARBA" id="ARBA00022679"/>
    </source>
</evidence>
<dbReference type="InterPro" id="IPR050858">
    <property type="entry name" value="Mal-CoA-ACP_Trans/PKS_FabD"/>
</dbReference>
<evidence type="ECO:0000256" key="4">
    <source>
        <dbReference type="ARBA" id="ARBA00048462"/>
    </source>
</evidence>
<feature type="non-terminal residue" evidence="6">
    <location>
        <position position="96"/>
    </location>
</feature>
<dbReference type="InterPro" id="IPR001227">
    <property type="entry name" value="Ac_transferase_dom_sf"/>
</dbReference>
<keyword evidence="2" id="KW-0808">Transferase</keyword>
<dbReference type="InterPro" id="IPR016035">
    <property type="entry name" value="Acyl_Trfase/lysoPLipase"/>
</dbReference>
<dbReference type="InterPro" id="IPR014043">
    <property type="entry name" value="Acyl_transferase_dom"/>
</dbReference>
<protein>
    <recommendedName>
        <fullName evidence="1">[acyl-carrier-protein] S-malonyltransferase</fullName>
        <ecNumber evidence="1">2.3.1.39</ecNumber>
    </recommendedName>
</protein>
<dbReference type="EMBL" id="LAZR01047386">
    <property type="protein sequence ID" value="KKK94339.1"/>
    <property type="molecule type" value="Genomic_DNA"/>
</dbReference>
<dbReference type="Pfam" id="PF00698">
    <property type="entry name" value="Acyl_transf_1"/>
    <property type="match status" value="1"/>
</dbReference>
<keyword evidence="3" id="KW-0012">Acyltransferase</keyword>
<dbReference type="AlphaFoldDB" id="A0A0F9BV76"/>
<comment type="caution">
    <text evidence="6">The sequence shown here is derived from an EMBL/GenBank/DDBJ whole genome shotgun (WGS) entry which is preliminary data.</text>
</comment>
<evidence type="ECO:0000256" key="1">
    <source>
        <dbReference type="ARBA" id="ARBA00013258"/>
    </source>
</evidence>
<evidence type="ECO:0000259" key="5">
    <source>
        <dbReference type="Pfam" id="PF00698"/>
    </source>
</evidence>
<reference evidence="6" key="1">
    <citation type="journal article" date="2015" name="Nature">
        <title>Complex archaea that bridge the gap between prokaryotes and eukaryotes.</title>
        <authorList>
            <person name="Spang A."/>
            <person name="Saw J.H."/>
            <person name="Jorgensen S.L."/>
            <person name="Zaremba-Niedzwiedzka K."/>
            <person name="Martijn J."/>
            <person name="Lind A.E."/>
            <person name="van Eijk R."/>
            <person name="Schleper C."/>
            <person name="Guy L."/>
            <person name="Ettema T.J."/>
        </authorList>
    </citation>
    <scope>NUCLEOTIDE SEQUENCE</scope>
</reference>
<organism evidence="6">
    <name type="scientific">marine sediment metagenome</name>
    <dbReference type="NCBI Taxonomy" id="412755"/>
    <lineage>
        <taxon>unclassified sequences</taxon>
        <taxon>metagenomes</taxon>
        <taxon>ecological metagenomes</taxon>
    </lineage>
</organism>
<dbReference type="PANTHER" id="PTHR42681:SF1">
    <property type="entry name" value="MALONYL-COA-ACYL CARRIER PROTEIN TRANSACYLASE, MITOCHONDRIAL"/>
    <property type="match status" value="1"/>
</dbReference>
<evidence type="ECO:0000313" key="6">
    <source>
        <dbReference type="EMBL" id="KKK94339.1"/>
    </source>
</evidence>
<name>A0A0F9BV76_9ZZZZ</name>
<dbReference type="GO" id="GO:0006633">
    <property type="term" value="P:fatty acid biosynthetic process"/>
    <property type="evidence" value="ECO:0007669"/>
    <property type="project" value="TreeGrafter"/>
</dbReference>
<evidence type="ECO:0000256" key="3">
    <source>
        <dbReference type="ARBA" id="ARBA00023315"/>
    </source>
</evidence>
<comment type="catalytic activity">
    <reaction evidence="4">
        <text>holo-[ACP] + malonyl-CoA = malonyl-[ACP] + CoA</text>
        <dbReference type="Rhea" id="RHEA:41792"/>
        <dbReference type="Rhea" id="RHEA-COMP:9623"/>
        <dbReference type="Rhea" id="RHEA-COMP:9685"/>
        <dbReference type="ChEBI" id="CHEBI:57287"/>
        <dbReference type="ChEBI" id="CHEBI:57384"/>
        <dbReference type="ChEBI" id="CHEBI:64479"/>
        <dbReference type="ChEBI" id="CHEBI:78449"/>
        <dbReference type="EC" id="2.3.1.39"/>
    </reaction>
</comment>
<gene>
    <name evidence="6" type="ORF">LCGC14_2683840</name>
</gene>
<dbReference type="Gene3D" id="3.40.366.10">
    <property type="entry name" value="Malonyl-Coenzyme A Acyl Carrier Protein, domain 2"/>
    <property type="match status" value="1"/>
</dbReference>
<dbReference type="PANTHER" id="PTHR42681">
    <property type="entry name" value="MALONYL-COA-ACYL CARRIER PROTEIN TRANSACYLASE, MITOCHONDRIAL"/>
    <property type="match status" value="1"/>
</dbReference>
<dbReference type="EC" id="2.3.1.39" evidence="1"/>
<feature type="domain" description="Malonyl-CoA:ACP transacylase (MAT)" evidence="5">
    <location>
        <begin position="6"/>
        <end position="96"/>
    </location>
</feature>